<dbReference type="Gene3D" id="2.60.120.380">
    <property type="match status" value="1"/>
</dbReference>
<dbReference type="PANTHER" id="PTHR45713:SF6">
    <property type="entry name" value="F5_8 TYPE C DOMAIN-CONTAINING PROTEIN"/>
    <property type="match status" value="1"/>
</dbReference>
<dbReference type="InterPro" id="IPR011658">
    <property type="entry name" value="PA14_dom"/>
</dbReference>
<dbReference type="AlphaFoldDB" id="A0A1M6LYK7"/>
<dbReference type="PROSITE" id="PS50231">
    <property type="entry name" value="RICIN_B_LECTIN"/>
    <property type="match status" value="1"/>
</dbReference>
<dbReference type="PROSITE" id="PS51820">
    <property type="entry name" value="PA14"/>
    <property type="match status" value="1"/>
</dbReference>
<dbReference type="SUPFAM" id="SSF49785">
    <property type="entry name" value="Galactose-binding domain-like"/>
    <property type="match status" value="1"/>
</dbReference>
<dbReference type="InterPro" id="IPR026444">
    <property type="entry name" value="Secre_tail"/>
</dbReference>
<dbReference type="RefSeq" id="WP_084190363.1">
    <property type="nucleotide sequence ID" value="NZ_FRAA01000001.1"/>
</dbReference>
<dbReference type="Pfam" id="PF18962">
    <property type="entry name" value="Por_Secre_tail"/>
    <property type="match status" value="1"/>
</dbReference>
<dbReference type="NCBIfam" id="TIGR04183">
    <property type="entry name" value="Por_Secre_tail"/>
    <property type="match status" value="1"/>
</dbReference>
<dbReference type="InterPro" id="IPR051941">
    <property type="entry name" value="BG_Antigen-Binding_Lectin"/>
</dbReference>
<comment type="subunit">
    <text evidence="3">Homotrimer.</text>
</comment>
<keyword evidence="4" id="KW-0479">Metal-binding</keyword>
<dbReference type="InterPro" id="IPR039448">
    <property type="entry name" value="Beta_helix"/>
</dbReference>
<proteinExistence type="inferred from homology"/>
<keyword evidence="10" id="KW-1185">Reference proteome</keyword>
<dbReference type="InterPro" id="IPR006585">
    <property type="entry name" value="FTP1"/>
</dbReference>
<dbReference type="GO" id="GO:0046872">
    <property type="term" value="F:metal ion binding"/>
    <property type="evidence" value="ECO:0007669"/>
    <property type="project" value="UniProtKB-KW"/>
</dbReference>
<dbReference type="InterPro" id="IPR037524">
    <property type="entry name" value="PA14/GLEYA"/>
</dbReference>
<protein>
    <submittedName>
        <fullName evidence="9">Por secretion system C-terminal sorting domain-containing protein</fullName>
    </submittedName>
</protein>
<accession>A0A1M6LYK7</accession>
<evidence type="ECO:0000313" key="9">
    <source>
        <dbReference type="EMBL" id="SHJ76284.1"/>
    </source>
</evidence>
<dbReference type="CDD" id="cd00161">
    <property type="entry name" value="beta-trefoil_Ricin-like"/>
    <property type="match status" value="1"/>
</dbReference>
<evidence type="ECO:0000313" key="10">
    <source>
        <dbReference type="Proteomes" id="UP000184474"/>
    </source>
</evidence>
<dbReference type="GO" id="GO:0042806">
    <property type="term" value="F:fucose binding"/>
    <property type="evidence" value="ECO:0007669"/>
    <property type="project" value="UniProtKB-ARBA"/>
</dbReference>
<comment type="similarity">
    <text evidence="2">Belongs to the fucolectin family.</text>
</comment>
<evidence type="ECO:0000256" key="3">
    <source>
        <dbReference type="ARBA" id="ARBA00011233"/>
    </source>
</evidence>
<dbReference type="STRING" id="156994.SAMN04488028_1011146"/>
<dbReference type="SUPFAM" id="SSF56988">
    <property type="entry name" value="Anthrax protective antigen"/>
    <property type="match status" value="1"/>
</dbReference>
<dbReference type="Gene3D" id="2.80.10.50">
    <property type="match status" value="1"/>
</dbReference>
<dbReference type="Proteomes" id="UP000184474">
    <property type="component" value="Unassembled WGS sequence"/>
</dbReference>
<keyword evidence="5" id="KW-0430">Lectin</keyword>
<dbReference type="Pfam" id="PF07691">
    <property type="entry name" value="PA14"/>
    <property type="match status" value="1"/>
</dbReference>
<organism evidence="9 10">
    <name type="scientific">Reichenbachiella agariperforans</name>
    <dbReference type="NCBI Taxonomy" id="156994"/>
    <lineage>
        <taxon>Bacteria</taxon>
        <taxon>Pseudomonadati</taxon>
        <taxon>Bacteroidota</taxon>
        <taxon>Cytophagia</taxon>
        <taxon>Cytophagales</taxon>
        <taxon>Reichenbachiellaceae</taxon>
        <taxon>Reichenbachiella</taxon>
    </lineage>
</organism>
<gene>
    <name evidence="9" type="ORF">SAMN04488028_1011146</name>
</gene>
<dbReference type="Pfam" id="PF13229">
    <property type="entry name" value="Beta_helix"/>
    <property type="match status" value="1"/>
</dbReference>
<name>A0A1M6LYK7_REIAG</name>
<evidence type="ECO:0000259" key="8">
    <source>
        <dbReference type="PROSITE" id="PS51820"/>
    </source>
</evidence>
<sequence>MRMKFYQSINRMSNGLVGLFCLVLVLLTTTVTQAQVVVESLAEFIPYTKESNVDVKIAPGTYTITAADVVNDLYEEQTIIGATNKVLLLFEGNNSTYDFTGVTIKIETAVLSAYGSTSVNELQIVGNHNVLKNLTMVDDGSVHDNPGRSACNIVMDGLGNLIEGFHMTIKGSFPYGYGDAFGKGAGPVIGHQKHSALLIRGESNRIKDCTLIHHSYGHAIFMQAASNPIIEGCYVEGEVRTTDDMLLEEGTGSPADNVDFMTVWGYRLPAGYMLSLAEAGIRAYNAGTTVIDGDIIERGTSNPVVRNCTVKNMRTGVTIAHATGTKFVENCTAIGCENGFSLASGDVINCRADAIYGPVYASTYENDKSFNADITVMPPSDDYYNGLGSVAYIGGSEHQLILRGDLDDYPDGMSIKVGGDKNNIRLLYGNLPHQNDFVANNIDIQNLTGFPINLSDKSSNVTGQSCGEINDLGTDNTIAQVPCDEICVELESFDLPTETKDGVGYKLYSGEHDEMPDFAAISATHVGQMADLSISAADSLSQFALVLEGFLEAPSDDSYTFYIKSDDHAILKIDGQAVINHEGSSLQEVSAKVCLQAGSHLMQIQYLEKNADKTFEVYYESSTIDKTDALALKVLDESQSPNLAFKRSASQSSTGYQGIASRAVDGSTDGVFLNNSVTHSIANTYYPWWQVDLGSIRTVGEIKIYNRTDSNADRLTNFVVQVLTRSGELRFSQYIESLSEASLIVDAQGAEGDIVRVQIQGVGTLALAEVEVYEGAASSFGAIQMIKRSATLYAIDGGEDSEEDHEITLLRHSNHINLTWKEIDRGNGYYSYQQYDTDLCLYGGEENIVDQHVTLVKCAMEDANQQWMKIGGGNDHFRLLKRGSELVIDGGMGRFDGANVFLGELDETSEDQQWKFEAADVGNLETNEKVLSTQNNELTQVIAYPNPVSGELTLTVPESKYSQLVIYNMDGRVIEKKTIDQNVNKLGVDVGSFNPGLYVLILSGRKTFKQIKVIKE</sequence>
<dbReference type="EMBL" id="FRAA01000001">
    <property type="protein sequence ID" value="SHJ76284.1"/>
    <property type="molecule type" value="Genomic_DNA"/>
</dbReference>
<dbReference type="SUPFAM" id="SSF51126">
    <property type="entry name" value="Pectin lyase-like"/>
    <property type="match status" value="1"/>
</dbReference>
<comment type="function">
    <text evidence="1">Acts as a defensive agent. Recognizes blood group fucosylated oligosaccharides including A, B, H and Lewis B-type antigens. Does not recognize Lewis A antigen and has low affinity for monovalent haptens.</text>
</comment>
<evidence type="ECO:0000256" key="4">
    <source>
        <dbReference type="ARBA" id="ARBA00022723"/>
    </source>
</evidence>
<dbReference type="Gene3D" id="2.60.120.260">
    <property type="entry name" value="Galactose-binding domain-like"/>
    <property type="match status" value="1"/>
</dbReference>
<dbReference type="SUPFAM" id="SSF50370">
    <property type="entry name" value="Ricin B-like lectins"/>
    <property type="match status" value="1"/>
</dbReference>
<dbReference type="SMART" id="SM00607">
    <property type="entry name" value="FTP"/>
    <property type="match status" value="1"/>
</dbReference>
<dbReference type="InterPro" id="IPR011050">
    <property type="entry name" value="Pectin_lyase_fold/virulence"/>
</dbReference>
<dbReference type="InterPro" id="IPR008979">
    <property type="entry name" value="Galactose-bd-like_sf"/>
</dbReference>
<evidence type="ECO:0000256" key="1">
    <source>
        <dbReference type="ARBA" id="ARBA00002219"/>
    </source>
</evidence>
<dbReference type="SMART" id="SM00758">
    <property type="entry name" value="PA14"/>
    <property type="match status" value="1"/>
</dbReference>
<evidence type="ECO:0000256" key="6">
    <source>
        <dbReference type="ARBA" id="ARBA00022837"/>
    </source>
</evidence>
<dbReference type="InterPro" id="IPR035992">
    <property type="entry name" value="Ricin_B-like_lectins"/>
</dbReference>
<evidence type="ECO:0000256" key="5">
    <source>
        <dbReference type="ARBA" id="ARBA00022734"/>
    </source>
</evidence>
<evidence type="ECO:0000256" key="2">
    <source>
        <dbReference type="ARBA" id="ARBA00010147"/>
    </source>
</evidence>
<feature type="domain" description="PA14" evidence="8">
    <location>
        <begin position="498"/>
        <end position="649"/>
    </location>
</feature>
<dbReference type="Pfam" id="PF22633">
    <property type="entry name" value="F5_F8_type_C_2"/>
    <property type="match status" value="1"/>
</dbReference>
<keyword evidence="6" id="KW-0106">Calcium</keyword>
<keyword evidence="7" id="KW-1015">Disulfide bond</keyword>
<dbReference type="GO" id="GO:0010185">
    <property type="term" value="P:regulation of cellular defense response"/>
    <property type="evidence" value="ECO:0007669"/>
    <property type="project" value="UniProtKB-ARBA"/>
</dbReference>
<reference evidence="10" key="1">
    <citation type="submission" date="2016-11" db="EMBL/GenBank/DDBJ databases">
        <authorList>
            <person name="Varghese N."/>
            <person name="Submissions S."/>
        </authorList>
    </citation>
    <scope>NUCLEOTIDE SEQUENCE [LARGE SCALE GENOMIC DNA]</scope>
    <source>
        <strain evidence="10">DSM 26134</strain>
    </source>
</reference>
<evidence type="ECO:0000256" key="7">
    <source>
        <dbReference type="ARBA" id="ARBA00023157"/>
    </source>
</evidence>
<dbReference type="PANTHER" id="PTHR45713">
    <property type="entry name" value="FTP DOMAIN-CONTAINING PROTEIN"/>
    <property type="match status" value="1"/>
</dbReference>